<dbReference type="OrthoDB" id="5838366at2759"/>
<feature type="transmembrane region" description="Helical" evidence="2">
    <location>
        <begin position="91"/>
        <end position="117"/>
    </location>
</feature>
<feature type="region of interest" description="Disordered" evidence="1">
    <location>
        <begin position="1"/>
        <end position="21"/>
    </location>
</feature>
<evidence type="ECO:0000256" key="2">
    <source>
        <dbReference type="SAM" id="Phobius"/>
    </source>
</evidence>
<evidence type="ECO:0000256" key="1">
    <source>
        <dbReference type="SAM" id="MobiDB-lite"/>
    </source>
</evidence>
<evidence type="ECO:0000313" key="3">
    <source>
        <dbReference type="EMBL" id="VDO72591.1"/>
    </source>
</evidence>
<name>A0A183FK86_HELPZ</name>
<dbReference type="WBParaSite" id="HPBE_0000752201-mRNA-1">
    <property type="protein sequence ID" value="HPBE_0000752201-mRNA-1"/>
    <property type="gene ID" value="HPBE_0000752201"/>
</dbReference>
<keyword evidence="2" id="KW-0472">Membrane</keyword>
<keyword evidence="4" id="KW-1185">Reference proteome</keyword>
<accession>A0A3P7XE65</accession>
<reference evidence="5" key="2">
    <citation type="submission" date="2019-09" db="UniProtKB">
        <authorList>
            <consortium name="WormBaseParasite"/>
        </authorList>
    </citation>
    <scope>IDENTIFICATION</scope>
</reference>
<dbReference type="EMBL" id="UZAH01025909">
    <property type="protein sequence ID" value="VDO72591.1"/>
    <property type="molecule type" value="Genomic_DNA"/>
</dbReference>
<proteinExistence type="predicted"/>
<reference evidence="3 4" key="1">
    <citation type="submission" date="2018-11" db="EMBL/GenBank/DDBJ databases">
        <authorList>
            <consortium name="Pathogen Informatics"/>
        </authorList>
    </citation>
    <scope>NUCLEOTIDE SEQUENCE [LARGE SCALE GENOMIC DNA]</scope>
</reference>
<feature type="compositionally biased region" description="Basic and acidic residues" evidence="1">
    <location>
        <begin position="1"/>
        <end position="20"/>
    </location>
</feature>
<keyword evidence="2" id="KW-1133">Transmembrane helix</keyword>
<evidence type="ECO:0000313" key="4">
    <source>
        <dbReference type="Proteomes" id="UP000050761"/>
    </source>
</evidence>
<evidence type="ECO:0000313" key="5">
    <source>
        <dbReference type="WBParaSite" id="HPBE_0000752201-mRNA-1"/>
    </source>
</evidence>
<dbReference type="AlphaFoldDB" id="A0A183FK86"/>
<keyword evidence="2" id="KW-0812">Transmembrane</keyword>
<sequence>MSEPDKRAFVRKDSYRKMQQSDELIGSMENSKSYAQIKQQQHVQPQSQTSLVTRSSTHRAEGGGEGWWQRTKDYLTTLYRNTRERELTPRILASLCCILLLLLLLLILLGIILNALFNTYSVSEFLLYPPVCEECRRKNPNLVSAAMPSSLFVHFYSSNQAHFELRGNQPFKSNSFTAIDFETGYIAIADHALTDSNGRHTTCFIMPLDRSAIPNMEALREAVSDSDSEIQAHFGWQEFWQFDAEPIEPVAANSKFTDKIADCVGAKWYFLKQAVHSRDASCSDCYDFCLPDWAVVRKEKYEDQSTIGIRRLDCFRLYVPEWKNFRVETDPTGGHWQYPLASQSTKRDKSGNWVSWVPTSNVVHSRRRRR</sequence>
<protein>
    <submittedName>
        <fullName evidence="5">BRICHOS domain-containing protein</fullName>
    </submittedName>
</protein>
<gene>
    <name evidence="3" type="ORF">HPBE_LOCUS7523</name>
</gene>
<dbReference type="Proteomes" id="UP000050761">
    <property type="component" value="Unassembled WGS sequence"/>
</dbReference>
<accession>A0A183FK86</accession>
<organism evidence="4 5">
    <name type="scientific">Heligmosomoides polygyrus</name>
    <name type="common">Parasitic roundworm</name>
    <dbReference type="NCBI Taxonomy" id="6339"/>
    <lineage>
        <taxon>Eukaryota</taxon>
        <taxon>Metazoa</taxon>
        <taxon>Ecdysozoa</taxon>
        <taxon>Nematoda</taxon>
        <taxon>Chromadorea</taxon>
        <taxon>Rhabditida</taxon>
        <taxon>Rhabditina</taxon>
        <taxon>Rhabditomorpha</taxon>
        <taxon>Strongyloidea</taxon>
        <taxon>Heligmosomidae</taxon>
        <taxon>Heligmosomoides</taxon>
    </lineage>
</organism>